<reference evidence="2" key="1">
    <citation type="submission" date="2021-04" db="EMBL/GenBank/DDBJ databases">
        <authorList>
            <person name="Postec A."/>
        </authorList>
    </citation>
    <scope>NUCLEOTIDE SEQUENCE</scope>
    <source>
        <strain evidence="2">F1F22</strain>
    </source>
</reference>
<dbReference type="Pfam" id="PF01996">
    <property type="entry name" value="F420_ligase"/>
    <property type="match status" value="1"/>
</dbReference>
<evidence type="ECO:0000313" key="2">
    <source>
        <dbReference type="EMBL" id="URA10122.1"/>
    </source>
</evidence>
<proteinExistence type="predicted"/>
<keyword evidence="3" id="KW-1185">Reference proteome</keyword>
<protein>
    <submittedName>
        <fullName evidence="2">Coenzyme F420-0:L-glutamate ligase</fullName>
        <ecNumber evidence="2">6.3.2.31</ecNumber>
    </submittedName>
</protein>
<name>A0AAX3BD03_9SPIR</name>
<dbReference type="Gene3D" id="3.30.1330.100">
    <property type="entry name" value="CofE-like"/>
    <property type="match status" value="1"/>
</dbReference>
<dbReference type="GO" id="GO:0052618">
    <property type="term" value="F:coenzyme F420-0:L-glutamate ligase activity"/>
    <property type="evidence" value="ECO:0007669"/>
    <property type="project" value="UniProtKB-EC"/>
</dbReference>
<feature type="domain" description="Coenzyme F420:L-glutamate ligase-like" evidence="1">
    <location>
        <begin position="27"/>
        <end position="179"/>
    </location>
</feature>
<dbReference type="AlphaFoldDB" id="A0AAX3BD03"/>
<dbReference type="Proteomes" id="UP001056539">
    <property type="component" value="Chromosome"/>
</dbReference>
<accession>A0AAX3BD03</accession>
<dbReference type="KEGG" id="taqu:KDW03_11670"/>
<evidence type="ECO:0000313" key="3">
    <source>
        <dbReference type="Proteomes" id="UP001056539"/>
    </source>
</evidence>
<dbReference type="RefSeq" id="WP_271435254.1">
    <property type="nucleotide sequence ID" value="NZ_CP073355.1"/>
</dbReference>
<dbReference type="EMBL" id="CP073355">
    <property type="protein sequence ID" value="URA10122.1"/>
    <property type="molecule type" value="Genomic_DNA"/>
</dbReference>
<dbReference type="SUPFAM" id="SSF144010">
    <property type="entry name" value="CofE-like"/>
    <property type="match status" value="1"/>
</dbReference>
<sequence length="233" mass="25603">MNREIMVNPGKTLRVTVNGKVYKRIPVKTHVVMPGENLIEVVKKYTGGLLQAGDVLFITEKIVAVSQHRAYPVKEIKPRKLATFLSRFVTKTKHGIGLGIPETMEMALRECGVWRILLAAGVAAITKAFGRKGDFYRIAGYKASSIDGPTPNTIPPYNEYVVLGPDKPNKVAREVSEALGVPVLIVDLNDLGGKILGVSGKNLDRDLYYTILKDNPLGQSREQTPLGIIRLVK</sequence>
<dbReference type="InterPro" id="IPR002847">
    <property type="entry name" value="F420-0_gamma-glut_ligase-dom"/>
</dbReference>
<keyword evidence="2" id="KW-0436">Ligase</keyword>
<gene>
    <name evidence="2" type="ORF">KDW03_11670</name>
</gene>
<dbReference type="EC" id="6.3.2.31" evidence="2"/>
<evidence type="ECO:0000259" key="1">
    <source>
        <dbReference type="Pfam" id="PF01996"/>
    </source>
</evidence>
<organism evidence="2 3">
    <name type="scientific">Thermospira aquatica</name>
    <dbReference type="NCBI Taxonomy" id="2828656"/>
    <lineage>
        <taxon>Bacteria</taxon>
        <taxon>Pseudomonadati</taxon>
        <taxon>Spirochaetota</taxon>
        <taxon>Spirochaetia</taxon>
        <taxon>Brevinematales</taxon>
        <taxon>Thermospiraceae</taxon>
        <taxon>Thermospira</taxon>
    </lineage>
</organism>
<reference evidence="2" key="2">
    <citation type="submission" date="2022-06" db="EMBL/GenBank/DDBJ databases">
        <title>Thermospira aquatica gen. nov., sp. nov.</title>
        <authorList>
            <person name="Ben Ali Gam Z."/>
            <person name="Labat M."/>
        </authorList>
    </citation>
    <scope>NUCLEOTIDE SEQUENCE</scope>
    <source>
        <strain evidence="2">F1F22</strain>
    </source>
</reference>